<reference evidence="2" key="1">
    <citation type="submission" date="2013-03" db="EMBL/GenBank/DDBJ databases">
        <title>The Genome Sequence of Anopheles minimus MINIMUS1.</title>
        <authorList>
            <consortium name="The Broad Institute Genomics Platform"/>
            <person name="Neafsey D.E."/>
            <person name="Walton C."/>
            <person name="Walker B."/>
            <person name="Young S.K."/>
            <person name="Zeng Q."/>
            <person name="Gargeya S."/>
            <person name="Fitzgerald M."/>
            <person name="Haas B."/>
            <person name="Abouelleil A."/>
            <person name="Allen A.W."/>
            <person name="Alvarado L."/>
            <person name="Arachchi H.M."/>
            <person name="Berlin A.M."/>
            <person name="Chapman S.B."/>
            <person name="Gainer-Dewar J."/>
            <person name="Goldberg J."/>
            <person name="Griggs A."/>
            <person name="Gujja S."/>
            <person name="Hansen M."/>
            <person name="Howarth C."/>
            <person name="Imamovic A."/>
            <person name="Ireland A."/>
            <person name="Larimer J."/>
            <person name="McCowan C."/>
            <person name="Murphy C."/>
            <person name="Pearson M."/>
            <person name="Poon T.W."/>
            <person name="Priest M."/>
            <person name="Roberts A."/>
            <person name="Saif S."/>
            <person name="Shea T."/>
            <person name="Sisk P."/>
            <person name="Sykes S."/>
            <person name="Wortman J."/>
            <person name="Nusbaum C."/>
            <person name="Birren B."/>
        </authorList>
    </citation>
    <scope>NUCLEOTIDE SEQUENCE [LARGE SCALE GENOMIC DNA]</scope>
    <source>
        <strain evidence="2">MINIMUS1</strain>
    </source>
</reference>
<dbReference type="Proteomes" id="UP000075920">
    <property type="component" value="Unassembled WGS sequence"/>
</dbReference>
<organism evidence="1 2">
    <name type="scientific">Anopheles minimus</name>
    <dbReference type="NCBI Taxonomy" id="112268"/>
    <lineage>
        <taxon>Eukaryota</taxon>
        <taxon>Metazoa</taxon>
        <taxon>Ecdysozoa</taxon>
        <taxon>Arthropoda</taxon>
        <taxon>Hexapoda</taxon>
        <taxon>Insecta</taxon>
        <taxon>Pterygota</taxon>
        <taxon>Neoptera</taxon>
        <taxon>Endopterygota</taxon>
        <taxon>Diptera</taxon>
        <taxon>Nematocera</taxon>
        <taxon>Culicoidea</taxon>
        <taxon>Culicidae</taxon>
        <taxon>Anophelinae</taxon>
        <taxon>Anopheles</taxon>
    </lineage>
</organism>
<dbReference type="EnsemblMetazoa" id="AMIN003579-RA">
    <property type="protein sequence ID" value="AMIN003579-PA"/>
    <property type="gene ID" value="AMIN003579"/>
</dbReference>
<evidence type="ECO:0000313" key="1">
    <source>
        <dbReference type="EnsemblMetazoa" id="AMIN003579-PA"/>
    </source>
</evidence>
<evidence type="ECO:0000313" key="2">
    <source>
        <dbReference type="Proteomes" id="UP000075920"/>
    </source>
</evidence>
<reference evidence="1" key="2">
    <citation type="submission" date="2020-05" db="UniProtKB">
        <authorList>
            <consortium name="EnsemblMetazoa"/>
        </authorList>
    </citation>
    <scope>IDENTIFICATION</scope>
    <source>
        <strain evidence="1">MINIMUS1</strain>
    </source>
</reference>
<name>A0A182VZS4_9DIPT</name>
<sequence length="76" mass="8875">MTIRNGLDPGVYHTQSDPSRHGFLSLVEYTRNACNRELQNRCAFFLRRSEIPAGDHMTGCFLSFKSNYTKFNRLWT</sequence>
<proteinExistence type="predicted"/>
<dbReference type="AlphaFoldDB" id="A0A182VZS4"/>
<keyword evidence="2" id="KW-1185">Reference proteome</keyword>
<protein>
    <submittedName>
        <fullName evidence="1">Uncharacterized protein</fullName>
    </submittedName>
</protein>
<accession>A0A182VZS4</accession>
<dbReference type="VEuPathDB" id="VectorBase:AMIN003579"/>